<comment type="function">
    <text evidence="1">Probably involved in the defense reaction of plants against pathogens.</text>
</comment>
<sequence>MPPEAPYEYEDPPSPPRRRSPPPRPRPPPAGNNGNKNQPPSPRRIGTVDKGEENPRAAPSPKRSSGNPLIDIDALLEAHNALRMISGAPNLTWSDDLAKASQGWADKCIFEHSRSRTNGENLAALSGTRNSAQVASSVGMWTGEVCYYNFDRPGFDSLTGHYTQVVWKGTQQIGCGYRYCEDGLDSFSSRESGILVCQYYPPGNWNTPAYFRQNVQKPNPMPDCTPQWPFAFGRRAVL</sequence>
<comment type="caution">
    <text evidence="5">The sequence shown here is derived from an EMBL/GenBank/DDBJ whole genome shotgun (WGS) entry which is preliminary data.</text>
</comment>
<feature type="region of interest" description="Disordered" evidence="3">
    <location>
        <begin position="1"/>
        <end position="68"/>
    </location>
</feature>
<name>A0A836BP63_9CHLO</name>
<dbReference type="InterPro" id="IPR035940">
    <property type="entry name" value="CAP_sf"/>
</dbReference>
<protein>
    <recommendedName>
        <fullName evidence="4">SCP domain-containing protein</fullName>
    </recommendedName>
</protein>
<evidence type="ECO:0000256" key="1">
    <source>
        <dbReference type="ARBA" id="ARBA00003143"/>
    </source>
</evidence>
<dbReference type="EMBL" id="JAEHOE010000160">
    <property type="protein sequence ID" value="KAG2484001.1"/>
    <property type="molecule type" value="Genomic_DNA"/>
</dbReference>
<dbReference type="PROSITE" id="PS01010">
    <property type="entry name" value="CRISP_2"/>
    <property type="match status" value="1"/>
</dbReference>
<proteinExistence type="predicted"/>
<keyword evidence="2" id="KW-0568">Pathogenesis-related protein</keyword>
<dbReference type="CDD" id="cd05382">
    <property type="entry name" value="CAP_GAPR1-like"/>
    <property type="match status" value="1"/>
</dbReference>
<evidence type="ECO:0000256" key="3">
    <source>
        <dbReference type="SAM" id="MobiDB-lite"/>
    </source>
</evidence>
<dbReference type="Pfam" id="PF00188">
    <property type="entry name" value="CAP"/>
    <property type="match status" value="1"/>
</dbReference>
<dbReference type="InterPro" id="IPR018244">
    <property type="entry name" value="Allrgn_V5/Tpx1_CS"/>
</dbReference>
<evidence type="ECO:0000259" key="4">
    <source>
        <dbReference type="SMART" id="SM00198"/>
    </source>
</evidence>
<dbReference type="InterPro" id="IPR034113">
    <property type="entry name" value="SCP_GAPR1-like"/>
</dbReference>
<dbReference type="PROSITE" id="PS01009">
    <property type="entry name" value="CRISP_1"/>
    <property type="match status" value="1"/>
</dbReference>
<gene>
    <name evidence="5" type="ORF">HYH03_017168</name>
</gene>
<dbReference type="SUPFAM" id="SSF55797">
    <property type="entry name" value="PR-1-like"/>
    <property type="match status" value="1"/>
</dbReference>
<keyword evidence="2" id="KW-0611">Plant defense</keyword>
<feature type="compositionally biased region" description="Basic and acidic residues" evidence="3">
    <location>
        <begin position="46"/>
        <end position="55"/>
    </location>
</feature>
<dbReference type="Gene3D" id="3.40.33.10">
    <property type="entry name" value="CAP"/>
    <property type="match status" value="1"/>
</dbReference>
<dbReference type="InterPro" id="IPR014044">
    <property type="entry name" value="CAP_dom"/>
</dbReference>
<evidence type="ECO:0000313" key="5">
    <source>
        <dbReference type="EMBL" id="KAG2484001.1"/>
    </source>
</evidence>
<dbReference type="AlphaFoldDB" id="A0A836BP63"/>
<dbReference type="InterPro" id="IPR001283">
    <property type="entry name" value="CRISP-related"/>
</dbReference>
<dbReference type="InterPro" id="IPR002413">
    <property type="entry name" value="V5_allergen-like"/>
</dbReference>
<dbReference type="SMART" id="SM00198">
    <property type="entry name" value="SCP"/>
    <property type="match status" value="1"/>
</dbReference>
<dbReference type="PANTHER" id="PTHR10334">
    <property type="entry name" value="CYSTEINE-RICH SECRETORY PROTEIN-RELATED"/>
    <property type="match status" value="1"/>
</dbReference>
<feature type="domain" description="SCP" evidence="4">
    <location>
        <begin position="70"/>
        <end position="207"/>
    </location>
</feature>
<dbReference type="OrthoDB" id="539780at2759"/>
<dbReference type="Proteomes" id="UP000612055">
    <property type="component" value="Unassembled WGS sequence"/>
</dbReference>
<reference evidence="5" key="1">
    <citation type="journal article" date="2020" name="bioRxiv">
        <title>Comparative genomics of Chlamydomonas.</title>
        <authorList>
            <person name="Craig R.J."/>
            <person name="Hasan A.R."/>
            <person name="Ness R.W."/>
            <person name="Keightley P.D."/>
        </authorList>
    </citation>
    <scope>NUCLEOTIDE SEQUENCE</scope>
    <source>
        <strain evidence="5">CCAP 11/70</strain>
    </source>
</reference>
<dbReference type="GO" id="GO:0005576">
    <property type="term" value="C:extracellular region"/>
    <property type="evidence" value="ECO:0007669"/>
    <property type="project" value="InterPro"/>
</dbReference>
<evidence type="ECO:0000313" key="6">
    <source>
        <dbReference type="Proteomes" id="UP000612055"/>
    </source>
</evidence>
<keyword evidence="6" id="KW-1185">Reference proteome</keyword>
<evidence type="ECO:0000256" key="2">
    <source>
        <dbReference type="ARBA" id="ARBA00023265"/>
    </source>
</evidence>
<organism evidence="5 6">
    <name type="scientific">Edaphochlamys debaryana</name>
    <dbReference type="NCBI Taxonomy" id="47281"/>
    <lineage>
        <taxon>Eukaryota</taxon>
        <taxon>Viridiplantae</taxon>
        <taxon>Chlorophyta</taxon>
        <taxon>core chlorophytes</taxon>
        <taxon>Chlorophyceae</taxon>
        <taxon>CS clade</taxon>
        <taxon>Chlamydomonadales</taxon>
        <taxon>Chlamydomonadales incertae sedis</taxon>
        <taxon>Edaphochlamys</taxon>
    </lineage>
</organism>
<dbReference type="PRINTS" id="PR00837">
    <property type="entry name" value="V5TPXLIKE"/>
</dbReference>
<accession>A0A836BP63</accession>
<dbReference type="PRINTS" id="PR00838">
    <property type="entry name" value="V5ALLERGEN"/>
</dbReference>